<dbReference type="Proteomes" id="UP000546200">
    <property type="component" value="Unassembled WGS sequence"/>
</dbReference>
<organism evidence="3 4">
    <name type="scientific">Sphingomonas aerophila</name>
    <dbReference type="NCBI Taxonomy" id="1344948"/>
    <lineage>
        <taxon>Bacteria</taxon>
        <taxon>Pseudomonadati</taxon>
        <taxon>Pseudomonadota</taxon>
        <taxon>Alphaproteobacteria</taxon>
        <taxon>Sphingomonadales</taxon>
        <taxon>Sphingomonadaceae</taxon>
        <taxon>Sphingomonas</taxon>
    </lineage>
</organism>
<proteinExistence type="predicted"/>
<evidence type="ECO:0000256" key="1">
    <source>
        <dbReference type="SAM" id="MobiDB-lite"/>
    </source>
</evidence>
<evidence type="ECO:0000256" key="2">
    <source>
        <dbReference type="SAM" id="SignalP"/>
    </source>
</evidence>
<feature type="chain" id="PRO_5031536205" description="Lipoprotein" evidence="2">
    <location>
        <begin position="23"/>
        <end position="92"/>
    </location>
</feature>
<keyword evidence="2" id="KW-0732">Signal</keyword>
<sequence length="92" mass="10425">MRVRLFIAASLLPLTAGCISTAASVVKAPFKAAGQVVDWSTTSQEEADRNYGRKMRKQEAKEGRERRDFEKHCRKNREDPDCQNYNGYRAGS</sequence>
<feature type="signal peptide" evidence="2">
    <location>
        <begin position="1"/>
        <end position="22"/>
    </location>
</feature>
<feature type="region of interest" description="Disordered" evidence="1">
    <location>
        <begin position="42"/>
        <end position="92"/>
    </location>
</feature>
<dbReference type="AlphaFoldDB" id="A0A7W9EWU0"/>
<evidence type="ECO:0000313" key="3">
    <source>
        <dbReference type="EMBL" id="MBB5716077.1"/>
    </source>
</evidence>
<name>A0A7W9EWU0_9SPHN</name>
<protein>
    <recommendedName>
        <fullName evidence="5">Lipoprotein</fullName>
    </recommendedName>
</protein>
<reference evidence="3 4" key="1">
    <citation type="submission" date="2020-08" db="EMBL/GenBank/DDBJ databases">
        <title>Genomic Encyclopedia of Type Strains, Phase IV (KMG-IV): sequencing the most valuable type-strain genomes for metagenomic binning, comparative biology and taxonomic classification.</title>
        <authorList>
            <person name="Goeker M."/>
        </authorList>
    </citation>
    <scope>NUCLEOTIDE SEQUENCE [LARGE SCALE GENOMIC DNA]</scope>
    <source>
        <strain evidence="3 4">DSM 100044</strain>
    </source>
</reference>
<feature type="compositionally biased region" description="Basic and acidic residues" evidence="1">
    <location>
        <begin position="46"/>
        <end position="80"/>
    </location>
</feature>
<evidence type="ECO:0000313" key="4">
    <source>
        <dbReference type="Proteomes" id="UP000546200"/>
    </source>
</evidence>
<comment type="caution">
    <text evidence="3">The sequence shown here is derived from an EMBL/GenBank/DDBJ whole genome shotgun (WGS) entry which is preliminary data.</text>
</comment>
<evidence type="ECO:0008006" key="5">
    <source>
        <dbReference type="Google" id="ProtNLM"/>
    </source>
</evidence>
<dbReference type="EMBL" id="JACIJK010000009">
    <property type="protein sequence ID" value="MBB5716077.1"/>
    <property type="molecule type" value="Genomic_DNA"/>
</dbReference>
<dbReference type="RefSeq" id="WP_184059027.1">
    <property type="nucleotide sequence ID" value="NZ_JACIJK010000009.1"/>
</dbReference>
<dbReference type="PROSITE" id="PS51257">
    <property type="entry name" value="PROKAR_LIPOPROTEIN"/>
    <property type="match status" value="1"/>
</dbReference>
<gene>
    <name evidence="3" type="ORF">FHS94_002937</name>
</gene>
<keyword evidence="4" id="KW-1185">Reference proteome</keyword>
<accession>A0A7W9EWU0</accession>